<feature type="transmembrane region" description="Helical" evidence="1">
    <location>
        <begin position="133"/>
        <end position="154"/>
    </location>
</feature>
<gene>
    <name evidence="3" type="ORF">SAMN03080598_00793</name>
</gene>
<evidence type="ECO:0000259" key="2">
    <source>
        <dbReference type="Pfam" id="PF07885"/>
    </source>
</evidence>
<evidence type="ECO:0000313" key="4">
    <source>
        <dbReference type="Proteomes" id="UP000236736"/>
    </source>
</evidence>
<dbReference type="InterPro" id="IPR013099">
    <property type="entry name" value="K_chnl_dom"/>
</dbReference>
<feature type="transmembrane region" description="Helical" evidence="1">
    <location>
        <begin position="213"/>
        <end position="233"/>
    </location>
</feature>
<name>A0A1H5TJ73_9BACT</name>
<dbReference type="STRING" id="1120964.GCA_001313265_04598"/>
<dbReference type="SUPFAM" id="SSF81324">
    <property type="entry name" value="Voltage-gated potassium channels"/>
    <property type="match status" value="1"/>
</dbReference>
<feature type="transmembrane region" description="Helical" evidence="1">
    <location>
        <begin position="51"/>
        <end position="69"/>
    </location>
</feature>
<evidence type="ECO:0000313" key="3">
    <source>
        <dbReference type="EMBL" id="SEF62932.1"/>
    </source>
</evidence>
<feature type="transmembrane region" description="Helical" evidence="1">
    <location>
        <begin position="21"/>
        <end position="45"/>
    </location>
</feature>
<organism evidence="3 4">
    <name type="scientific">Algoriphagus boritolerans DSM 17298 = JCM 18970</name>
    <dbReference type="NCBI Taxonomy" id="1120964"/>
    <lineage>
        <taxon>Bacteria</taxon>
        <taxon>Pseudomonadati</taxon>
        <taxon>Bacteroidota</taxon>
        <taxon>Cytophagia</taxon>
        <taxon>Cytophagales</taxon>
        <taxon>Cyclobacteriaceae</taxon>
        <taxon>Algoriphagus</taxon>
    </lineage>
</organism>
<feature type="transmembrane region" description="Helical" evidence="1">
    <location>
        <begin position="108"/>
        <end position="126"/>
    </location>
</feature>
<evidence type="ECO:0000256" key="1">
    <source>
        <dbReference type="SAM" id="Phobius"/>
    </source>
</evidence>
<protein>
    <submittedName>
        <fullName evidence="3">Ion channel</fullName>
    </submittedName>
</protein>
<dbReference type="Gene3D" id="1.10.287.70">
    <property type="match status" value="1"/>
</dbReference>
<keyword evidence="1" id="KW-1133">Transmembrane helix</keyword>
<dbReference type="RefSeq" id="WP_103923507.1">
    <property type="nucleotide sequence ID" value="NZ_FNVR01000003.1"/>
</dbReference>
<dbReference type="Proteomes" id="UP000236736">
    <property type="component" value="Unassembled WGS sequence"/>
</dbReference>
<proteinExistence type="predicted"/>
<keyword evidence="1" id="KW-0812">Transmembrane</keyword>
<feature type="transmembrane region" description="Helical" evidence="1">
    <location>
        <begin position="76"/>
        <end position="96"/>
    </location>
</feature>
<reference evidence="4" key="1">
    <citation type="submission" date="2016-10" db="EMBL/GenBank/DDBJ databases">
        <authorList>
            <person name="Varghese N."/>
            <person name="Submissions S."/>
        </authorList>
    </citation>
    <scope>NUCLEOTIDE SEQUENCE [LARGE SCALE GENOMIC DNA]</scope>
    <source>
        <strain evidence="4">DSM 17298</strain>
    </source>
</reference>
<sequence length="239" mass="27239">MEKEDAKKSNVRSVFKHINEYWLNDVSFVTLLVALIFTVFVLPVLIEYGHINMFFVNSVFLFLFFTGIWSSDNKFIIVLTLLLFLCQLSLRILRFSDLPFEFYLLERVFGLINMGVFIFVNIRLLFRNSEVNLYRIIGAINVYLLVAILGAFGFEVIHIVVGDSITGFSEVIEVKELQGLDEDFSTYIYFSLVCLTTVGFGDYTPINIMSKMLSVFLSTTGILYPAVVIAKLVGYGTSK</sequence>
<keyword evidence="1" id="KW-0472">Membrane</keyword>
<feature type="domain" description="Potassium channel" evidence="2">
    <location>
        <begin position="180"/>
        <end position="233"/>
    </location>
</feature>
<dbReference type="AlphaFoldDB" id="A0A1H5TJ73"/>
<dbReference type="EMBL" id="FNVR01000003">
    <property type="protein sequence ID" value="SEF62932.1"/>
    <property type="molecule type" value="Genomic_DNA"/>
</dbReference>
<keyword evidence="4" id="KW-1185">Reference proteome</keyword>
<accession>A0A1H5TJ73</accession>
<dbReference type="OrthoDB" id="9799090at2"/>
<dbReference type="Pfam" id="PF07885">
    <property type="entry name" value="Ion_trans_2"/>
    <property type="match status" value="1"/>
</dbReference>
<feature type="transmembrane region" description="Helical" evidence="1">
    <location>
        <begin position="184"/>
        <end position="201"/>
    </location>
</feature>